<reference evidence="2" key="1">
    <citation type="journal article" date="2012" name="Nature">
        <title>The oyster genome reveals stress adaptation and complexity of shell formation.</title>
        <authorList>
            <person name="Zhang G."/>
            <person name="Fang X."/>
            <person name="Guo X."/>
            <person name="Li L."/>
            <person name="Luo R."/>
            <person name="Xu F."/>
            <person name="Yang P."/>
            <person name="Zhang L."/>
            <person name="Wang X."/>
            <person name="Qi H."/>
            <person name="Xiong Z."/>
            <person name="Que H."/>
            <person name="Xie Y."/>
            <person name="Holland P.W."/>
            <person name="Paps J."/>
            <person name="Zhu Y."/>
            <person name="Wu F."/>
            <person name="Chen Y."/>
            <person name="Wang J."/>
            <person name="Peng C."/>
            <person name="Meng J."/>
            <person name="Yang L."/>
            <person name="Liu J."/>
            <person name="Wen B."/>
            <person name="Zhang N."/>
            <person name="Huang Z."/>
            <person name="Zhu Q."/>
            <person name="Feng Y."/>
            <person name="Mount A."/>
            <person name="Hedgecock D."/>
            <person name="Xu Z."/>
            <person name="Liu Y."/>
            <person name="Domazet-Loso T."/>
            <person name="Du Y."/>
            <person name="Sun X."/>
            <person name="Zhang S."/>
            <person name="Liu B."/>
            <person name="Cheng P."/>
            <person name="Jiang X."/>
            <person name="Li J."/>
            <person name="Fan D."/>
            <person name="Wang W."/>
            <person name="Fu W."/>
            <person name="Wang T."/>
            <person name="Wang B."/>
            <person name="Zhang J."/>
            <person name="Peng Z."/>
            <person name="Li Y."/>
            <person name="Li N."/>
            <person name="Wang J."/>
            <person name="Chen M."/>
            <person name="He Y."/>
            <person name="Tan F."/>
            <person name="Song X."/>
            <person name="Zheng Q."/>
            <person name="Huang R."/>
            <person name="Yang H."/>
            <person name="Du X."/>
            <person name="Chen L."/>
            <person name="Yang M."/>
            <person name="Gaffney P.M."/>
            <person name="Wang S."/>
            <person name="Luo L."/>
            <person name="She Z."/>
            <person name="Ming Y."/>
            <person name="Huang W."/>
            <person name="Zhang S."/>
            <person name="Huang B."/>
            <person name="Zhang Y."/>
            <person name="Qu T."/>
            <person name="Ni P."/>
            <person name="Miao G."/>
            <person name="Wang J."/>
            <person name="Wang Q."/>
            <person name="Steinberg C.E."/>
            <person name="Wang H."/>
            <person name="Li N."/>
            <person name="Qian L."/>
            <person name="Zhang G."/>
            <person name="Li Y."/>
            <person name="Yang H."/>
            <person name="Liu X."/>
            <person name="Wang J."/>
            <person name="Yin Y."/>
            <person name="Wang J."/>
        </authorList>
    </citation>
    <scope>NUCLEOTIDE SEQUENCE [LARGE SCALE GENOMIC DNA]</scope>
    <source>
        <strain evidence="2">05x7-T-G4-1.051#20</strain>
    </source>
</reference>
<dbReference type="InParanoid" id="K1R8Y4"/>
<dbReference type="InterPro" id="IPR002181">
    <property type="entry name" value="Fibrinogen_a/b/g_C_dom"/>
</dbReference>
<dbReference type="Pfam" id="PF00147">
    <property type="entry name" value="Fibrinogen_C"/>
    <property type="match status" value="4"/>
</dbReference>
<dbReference type="PROSITE" id="PS51406">
    <property type="entry name" value="FIBRINOGEN_C_2"/>
    <property type="match status" value="2"/>
</dbReference>
<dbReference type="InterPro" id="IPR020837">
    <property type="entry name" value="Fibrinogen_CS"/>
</dbReference>
<sequence length="555" mass="63547">MAERSKIKVAYTAIICWFIVSNLPESTSARCLRPIDCQDILWSGRNTSGVYTIYPQGTGGFKVYCDMTTAGGGWTGWYELRVDMSDFSNKSRFAHYRIFSVGNKNSGYRLTVGEYEGNAAKLTTRNGKRHAVPCQLTVKISCGPEVLQAVSTRFIHQEQGGLRRITGDVGFNRLWKDYQYGFGDTDGDHWIGNQRIHQLTSKGWYELRVDMSDFKNESRFPYYRTFFVGNKDSGYKLKVEEYEGNAGNSMAIHNGSKFYAKDRDINKCASKYKGGWWYKHCHDANLNGLYLKGNHSSYANGMNCIYAMHSIMMHRQMPQVNTIYVAYAFIVCCFITTVLVSKASCCSLPTDCQDILRSGSLTSGVYTIYPQGTGGFKVYCDMITAGGGWTVFQRRITGDVGFNRLWQEYQYGFGDTDGDHWIGNQRIHQLTSQGWYELRVDMSDFENENRFAYYRVFSVGNKDSGYKLTVGEYQGNAGDSMEAQNGQSFYTKDQDNNDCSKLYKGGWWYKKCHRANLNGLYLKGNHSSYADGVNWFYWHGYYYSLKTTEMKIRRQ</sequence>
<dbReference type="GO" id="GO:0005615">
    <property type="term" value="C:extracellular space"/>
    <property type="evidence" value="ECO:0007669"/>
    <property type="project" value="TreeGrafter"/>
</dbReference>
<evidence type="ECO:0000259" key="1">
    <source>
        <dbReference type="PROSITE" id="PS51406"/>
    </source>
</evidence>
<dbReference type="InterPro" id="IPR014716">
    <property type="entry name" value="Fibrinogen_a/b/g_C_1"/>
</dbReference>
<protein>
    <submittedName>
        <fullName evidence="2">Fibrinogen C domain-containing protein 1</fullName>
    </submittedName>
</protein>
<feature type="domain" description="Fibrinogen C-terminal" evidence="1">
    <location>
        <begin position="28"/>
        <end position="303"/>
    </location>
</feature>
<accession>K1R8Y4</accession>
<feature type="domain" description="Fibrinogen C-terminal" evidence="1">
    <location>
        <begin position="343"/>
        <end position="555"/>
    </location>
</feature>
<dbReference type="CDD" id="cd00087">
    <property type="entry name" value="FReD"/>
    <property type="match status" value="2"/>
</dbReference>
<gene>
    <name evidence="2" type="ORF">CGI_10026879</name>
</gene>
<organism evidence="2">
    <name type="scientific">Magallana gigas</name>
    <name type="common">Pacific oyster</name>
    <name type="synonym">Crassostrea gigas</name>
    <dbReference type="NCBI Taxonomy" id="29159"/>
    <lineage>
        <taxon>Eukaryota</taxon>
        <taxon>Metazoa</taxon>
        <taxon>Spiralia</taxon>
        <taxon>Lophotrochozoa</taxon>
        <taxon>Mollusca</taxon>
        <taxon>Bivalvia</taxon>
        <taxon>Autobranchia</taxon>
        <taxon>Pteriomorphia</taxon>
        <taxon>Ostreida</taxon>
        <taxon>Ostreoidea</taxon>
        <taxon>Ostreidae</taxon>
        <taxon>Magallana</taxon>
    </lineage>
</organism>
<proteinExistence type="predicted"/>
<dbReference type="SMART" id="SM00186">
    <property type="entry name" value="FBG"/>
    <property type="match status" value="2"/>
</dbReference>
<evidence type="ECO:0000313" key="2">
    <source>
        <dbReference type="EMBL" id="EKC37595.1"/>
    </source>
</evidence>
<dbReference type="AlphaFoldDB" id="K1R8Y4"/>
<dbReference type="InterPro" id="IPR050373">
    <property type="entry name" value="Fibrinogen_C-term_domain"/>
</dbReference>
<dbReference type="PANTHER" id="PTHR19143:SF458">
    <property type="entry name" value="FIBRINOGEN C-TERMINAL DOMAIN-CONTAINING PROTEIN-RELATED"/>
    <property type="match status" value="1"/>
</dbReference>
<dbReference type="Gene3D" id="4.10.530.10">
    <property type="entry name" value="Gamma-fibrinogen Carboxyl Terminal Fragment, domain 2"/>
    <property type="match status" value="1"/>
</dbReference>
<dbReference type="EMBL" id="JH817012">
    <property type="protein sequence ID" value="EKC37595.1"/>
    <property type="molecule type" value="Genomic_DNA"/>
</dbReference>
<name>K1R8Y4_MAGGI</name>
<dbReference type="FunFam" id="3.90.215.10:FF:000001">
    <property type="entry name" value="Tenascin isoform 1"/>
    <property type="match status" value="1"/>
</dbReference>
<dbReference type="PANTHER" id="PTHR19143">
    <property type="entry name" value="FIBRINOGEN/TENASCIN/ANGIOPOEITIN"/>
    <property type="match status" value="1"/>
</dbReference>
<dbReference type="Gene3D" id="3.90.215.10">
    <property type="entry name" value="Gamma Fibrinogen, chain A, domain 1"/>
    <property type="match status" value="4"/>
</dbReference>
<dbReference type="SUPFAM" id="SSF56496">
    <property type="entry name" value="Fibrinogen C-terminal domain-like"/>
    <property type="match status" value="3"/>
</dbReference>
<dbReference type="NCBIfam" id="NF040941">
    <property type="entry name" value="GGGWT_bact"/>
    <property type="match status" value="2"/>
</dbReference>
<dbReference type="PROSITE" id="PS00514">
    <property type="entry name" value="FIBRINOGEN_C_1"/>
    <property type="match status" value="2"/>
</dbReference>
<dbReference type="InterPro" id="IPR036056">
    <property type="entry name" value="Fibrinogen-like_C"/>
</dbReference>
<dbReference type="HOGENOM" id="CLU_423504_0_0_1"/>